<dbReference type="RefSeq" id="WP_054965311.1">
    <property type="nucleotide sequence ID" value="NZ_FMUN01000005.1"/>
</dbReference>
<reference evidence="3" key="1">
    <citation type="submission" date="2016-10" db="EMBL/GenBank/DDBJ databases">
        <authorList>
            <person name="Varghese N."/>
        </authorList>
    </citation>
    <scope>NUCLEOTIDE SEQUENCE [LARGE SCALE GENOMIC DNA]</scope>
    <source>
        <strain evidence="3">HL 19</strain>
    </source>
</reference>
<gene>
    <name evidence="2" type="ORF">SAMN05661077_2006</name>
</gene>
<keyword evidence="3" id="KW-1185">Reference proteome</keyword>
<organism evidence="2 3">
    <name type="scientific">Thiohalorhabdus denitrificans</name>
    <dbReference type="NCBI Taxonomy" id="381306"/>
    <lineage>
        <taxon>Bacteria</taxon>
        <taxon>Pseudomonadati</taxon>
        <taxon>Pseudomonadota</taxon>
        <taxon>Gammaproteobacteria</taxon>
        <taxon>Thiohalorhabdales</taxon>
        <taxon>Thiohalorhabdaceae</taxon>
        <taxon>Thiohalorhabdus</taxon>
    </lineage>
</organism>
<evidence type="ECO:0000313" key="2">
    <source>
        <dbReference type="EMBL" id="SCY39827.1"/>
    </source>
</evidence>
<evidence type="ECO:0000256" key="1">
    <source>
        <dbReference type="SAM" id="Coils"/>
    </source>
</evidence>
<dbReference type="Proteomes" id="UP000183104">
    <property type="component" value="Unassembled WGS sequence"/>
</dbReference>
<dbReference type="EMBL" id="FMUN01000005">
    <property type="protein sequence ID" value="SCY39827.1"/>
    <property type="molecule type" value="Genomic_DNA"/>
</dbReference>
<sequence>MKQKDWRTNLDTAHASLRAQEEILERLRREVEDGEDPYIAASQLLTRWQFLRTHFRQTQLALLREAGEIPDLNDYQRRRTLDSLELRARQLDASLATVLNELERHEEQHPATA</sequence>
<keyword evidence="1" id="KW-0175">Coiled coil</keyword>
<name>A0A0N8PNB6_9GAMM</name>
<feature type="coiled-coil region" evidence="1">
    <location>
        <begin position="81"/>
        <end position="108"/>
    </location>
</feature>
<proteinExistence type="predicted"/>
<accession>A0A0N8PNB6</accession>
<evidence type="ECO:0000313" key="3">
    <source>
        <dbReference type="Proteomes" id="UP000183104"/>
    </source>
</evidence>
<dbReference type="AlphaFoldDB" id="A0A0N8PNB6"/>
<protein>
    <submittedName>
        <fullName evidence="2">Uncharacterized protein</fullName>
    </submittedName>
</protein>